<dbReference type="GO" id="GO:0005634">
    <property type="term" value="C:nucleus"/>
    <property type="evidence" value="ECO:0007669"/>
    <property type="project" value="TreeGrafter"/>
</dbReference>
<proteinExistence type="inferred from homology"/>
<protein>
    <submittedName>
        <fullName evidence="4">Putative Annexin</fullName>
    </submittedName>
</protein>
<accession>A0A164F0I5</accession>
<comment type="similarity">
    <text evidence="1">Belongs to the annexin family.</text>
</comment>
<dbReference type="EMBL" id="LRGB01021907">
    <property type="protein sequence ID" value="KZR97309.1"/>
    <property type="molecule type" value="Genomic_DNA"/>
</dbReference>
<evidence type="ECO:0000313" key="4">
    <source>
        <dbReference type="EMBL" id="KZR97309.1"/>
    </source>
</evidence>
<dbReference type="PANTHER" id="PTHR10502">
    <property type="entry name" value="ANNEXIN"/>
    <property type="match status" value="1"/>
</dbReference>
<dbReference type="InterPro" id="IPR037104">
    <property type="entry name" value="Annexin_sf"/>
</dbReference>
<sequence>NLCSGPAIEGTNEDLYIDVFSLRNYVHVDEVAVLYEEKYGTSLTTVVTTEFEGRDMGNALVSILQYSRDKAKYFASRFHESIAGAGTADRDLMRLTISRCETDLGNIKTAYQNIYSVSLIVVMCRMILLDPTAQHYLH</sequence>
<dbReference type="GO" id="GO:0005886">
    <property type="term" value="C:plasma membrane"/>
    <property type="evidence" value="ECO:0007669"/>
    <property type="project" value="TreeGrafter"/>
</dbReference>
<dbReference type="GO" id="GO:0012506">
    <property type="term" value="C:vesicle membrane"/>
    <property type="evidence" value="ECO:0007669"/>
    <property type="project" value="TreeGrafter"/>
</dbReference>
<dbReference type="PANTHER" id="PTHR10502:SF102">
    <property type="entry name" value="ANNEXIN B11"/>
    <property type="match status" value="1"/>
</dbReference>
<name>A0A164F0I5_9CRUS</name>
<dbReference type="AlphaFoldDB" id="A0A164F0I5"/>
<evidence type="ECO:0000256" key="3">
    <source>
        <dbReference type="ARBA" id="ARBA00023216"/>
    </source>
</evidence>
<organism evidence="4 5">
    <name type="scientific">Daphnia magna</name>
    <dbReference type="NCBI Taxonomy" id="35525"/>
    <lineage>
        <taxon>Eukaryota</taxon>
        <taxon>Metazoa</taxon>
        <taxon>Ecdysozoa</taxon>
        <taxon>Arthropoda</taxon>
        <taxon>Crustacea</taxon>
        <taxon>Branchiopoda</taxon>
        <taxon>Diplostraca</taxon>
        <taxon>Cladocera</taxon>
        <taxon>Anomopoda</taxon>
        <taxon>Daphniidae</taxon>
        <taxon>Daphnia</taxon>
    </lineage>
</organism>
<keyword evidence="5" id="KW-1185">Reference proteome</keyword>
<dbReference type="InterPro" id="IPR001464">
    <property type="entry name" value="Annexin"/>
</dbReference>
<dbReference type="InterPro" id="IPR018502">
    <property type="entry name" value="Annexin_repeat"/>
</dbReference>
<feature type="non-terminal residue" evidence="4">
    <location>
        <position position="1"/>
    </location>
</feature>
<comment type="caution">
    <text evidence="4">The sequence shown here is derived from an EMBL/GenBank/DDBJ whole genome shotgun (WGS) entry which is preliminary data.</text>
</comment>
<dbReference type="Proteomes" id="UP000076858">
    <property type="component" value="Unassembled WGS sequence"/>
</dbReference>
<evidence type="ECO:0000256" key="2">
    <source>
        <dbReference type="ARBA" id="ARBA00022737"/>
    </source>
</evidence>
<dbReference type="GO" id="GO:0005509">
    <property type="term" value="F:calcium ion binding"/>
    <property type="evidence" value="ECO:0007669"/>
    <property type="project" value="InterPro"/>
</dbReference>
<dbReference type="PROSITE" id="PS51897">
    <property type="entry name" value="ANNEXIN_2"/>
    <property type="match status" value="2"/>
</dbReference>
<dbReference type="OrthoDB" id="37886at2759"/>
<dbReference type="STRING" id="35525.A0A164F0I5"/>
<dbReference type="GO" id="GO:0001786">
    <property type="term" value="F:phosphatidylserine binding"/>
    <property type="evidence" value="ECO:0007669"/>
    <property type="project" value="TreeGrafter"/>
</dbReference>
<dbReference type="GO" id="GO:0005544">
    <property type="term" value="F:calcium-dependent phospholipid binding"/>
    <property type="evidence" value="ECO:0007669"/>
    <property type="project" value="InterPro"/>
</dbReference>
<dbReference type="Pfam" id="PF00191">
    <property type="entry name" value="Annexin"/>
    <property type="match status" value="1"/>
</dbReference>
<gene>
    <name evidence="4" type="ORF">APZ42_007898</name>
</gene>
<dbReference type="Gene3D" id="1.10.220.10">
    <property type="entry name" value="Annexin"/>
    <property type="match status" value="2"/>
</dbReference>
<dbReference type="SUPFAM" id="SSF47874">
    <property type="entry name" value="Annexin"/>
    <property type="match status" value="1"/>
</dbReference>
<dbReference type="GO" id="GO:0005737">
    <property type="term" value="C:cytoplasm"/>
    <property type="evidence" value="ECO:0007669"/>
    <property type="project" value="TreeGrafter"/>
</dbReference>
<evidence type="ECO:0000313" key="5">
    <source>
        <dbReference type="Proteomes" id="UP000076858"/>
    </source>
</evidence>
<dbReference type="PRINTS" id="PR00196">
    <property type="entry name" value="ANNEXIN"/>
</dbReference>
<evidence type="ECO:0000256" key="1">
    <source>
        <dbReference type="ARBA" id="ARBA00007831"/>
    </source>
</evidence>
<reference evidence="4 5" key="1">
    <citation type="submission" date="2016-03" db="EMBL/GenBank/DDBJ databases">
        <title>EvidentialGene: Evidence-directed Construction of Genes on Genomes.</title>
        <authorList>
            <person name="Gilbert D.G."/>
            <person name="Choi J.-H."/>
            <person name="Mockaitis K."/>
            <person name="Colbourne J."/>
            <person name="Pfrender M."/>
        </authorList>
    </citation>
    <scope>NUCLEOTIDE SEQUENCE [LARGE SCALE GENOMIC DNA]</scope>
    <source>
        <strain evidence="4 5">Xinb3</strain>
        <tissue evidence="4">Complete organism</tissue>
    </source>
</reference>
<keyword evidence="3" id="KW-0041">Annexin</keyword>
<keyword evidence="2" id="KW-0677">Repeat</keyword>